<sequence length="391" mass="41195">MPDLRTPPPVFDYARLDPIERFSDVLDDARYVPVPDAWWIALSDVALSTEAIERGRYRAVNLAGAAAIAAIRNALPGIEIPFVFGGDGSSLLIPPDHRGTVETVLAATVAWARDGLGLTLRAALIPVAAARAAGHDLRVARYAASADVTYAMFMGGGLAWAEAVMKTGAYAIAAGGQGGPPDLTGLSCRFAPVASRGRLVLSLIVLPRRGADPARLRAVLAEILAAVDAVPEMGRPLPGAGPALRPPWSGLAEDARAAGPLLGSAVLRRLRLLAGRSVSFAVFRLGLQVGRFSPRLYRRQLTANADFRKYDDGLRLTVACPPETADAIEARLTQAQDEGIVSYGLHRQEAAVVTCITPSPTQADHLHFVDGAGGGYARAAQDLKRAAKALP</sequence>
<proteinExistence type="predicted"/>
<dbReference type="RefSeq" id="WP_238203446.1">
    <property type="nucleotide sequence ID" value="NZ_BPQE01000013.1"/>
</dbReference>
<dbReference type="Proteomes" id="UP001231124">
    <property type="component" value="Unassembled WGS sequence"/>
</dbReference>
<reference evidence="1 2" key="1">
    <citation type="submission" date="2023-07" db="EMBL/GenBank/DDBJ databases">
        <title>Genomic Encyclopedia of Type Strains, Phase IV (KMG-IV): sequencing the most valuable type-strain genomes for metagenomic binning, comparative biology and taxonomic classification.</title>
        <authorList>
            <person name="Goeker M."/>
        </authorList>
    </citation>
    <scope>NUCLEOTIDE SEQUENCE [LARGE SCALE GENOMIC DNA]</scope>
    <source>
        <strain evidence="1 2">DSM 19013</strain>
    </source>
</reference>
<dbReference type="Pfam" id="PF11294">
    <property type="entry name" value="DUF3095"/>
    <property type="match status" value="1"/>
</dbReference>
<gene>
    <name evidence="1" type="ORF">QO012_000552</name>
</gene>
<accession>A0ABU0HUS2</accession>
<dbReference type="EMBL" id="JAUSVP010000001">
    <property type="protein sequence ID" value="MDQ0446074.1"/>
    <property type="molecule type" value="Genomic_DNA"/>
</dbReference>
<dbReference type="InterPro" id="IPR021445">
    <property type="entry name" value="DUF3095"/>
</dbReference>
<protein>
    <recommendedName>
        <fullName evidence="3">Adenylate cyclase</fullName>
    </recommendedName>
</protein>
<evidence type="ECO:0000313" key="2">
    <source>
        <dbReference type="Proteomes" id="UP001231124"/>
    </source>
</evidence>
<comment type="caution">
    <text evidence="1">The sequence shown here is derived from an EMBL/GenBank/DDBJ whole genome shotgun (WGS) entry which is preliminary data.</text>
</comment>
<evidence type="ECO:0008006" key="3">
    <source>
        <dbReference type="Google" id="ProtNLM"/>
    </source>
</evidence>
<evidence type="ECO:0000313" key="1">
    <source>
        <dbReference type="EMBL" id="MDQ0446074.1"/>
    </source>
</evidence>
<name>A0ABU0HUS2_9HYPH</name>
<keyword evidence="2" id="KW-1185">Reference proteome</keyword>
<organism evidence="1 2">
    <name type="scientific">Methylobacterium aerolatum</name>
    <dbReference type="NCBI Taxonomy" id="418708"/>
    <lineage>
        <taxon>Bacteria</taxon>
        <taxon>Pseudomonadati</taxon>
        <taxon>Pseudomonadota</taxon>
        <taxon>Alphaproteobacteria</taxon>
        <taxon>Hyphomicrobiales</taxon>
        <taxon>Methylobacteriaceae</taxon>
        <taxon>Methylobacterium</taxon>
    </lineage>
</organism>